<keyword evidence="2" id="KW-0175">Coiled coil</keyword>
<reference evidence="5 7" key="2">
    <citation type="submission" date="2018-07" db="EMBL/GenBank/DDBJ databases">
        <title>The Genome Sequence of Enterococcus sp. DIV0659b.</title>
        <authorList>
            <consortium name="The Broad Institute Genomics Platform"/>
            <consortium name="The Broad Institute Genomic Center for Infectious Diseases"/>
            <person name="Earl A."/>
            <person name="Manson A."/>
            <person name="Schwartman J."/>
            <person name="Gilmore M."/>
            <person name="Abouelleil A."/>
            <person name="Cao P."/>
            <person name="Chapman S."/>
            <person name="Cusick C."/>
            <person name="Shea T."/>
            <person name="Young S."/>
            <person name="Neafsey D."/>
            <person name="Nusbaum C."/>
            <person name="Birren B."/>
        </authorList>
    </citation>
    <scope>NUCLEOTIDE SEQUENCE [LARGE SCALE GENOMIC DNA]</scope>
    <source>
        <strain evidence="5 7">4G2_DIV0659</strain>
    </source>
</reference>
<dbReference type="SUPFAM" id="SSF51230">
    <property type="entry name" value="Single hybrid motif"/>
    <property type="match status" value="1"/>
</dbReference>
<evidence type="ECO:0008006" key="8">
    <source>
        <dbReference type="Google" id="ProtNLM"/>
    </source>
</evidence>
<dbReference type="AlphaFoldDB" id="A0A242CK99"/>
<evidence type="ECO:0000313" key="6">
    <source>
        <dbReference type="EMBL" id="OTO10212.1"/>
    </source>
</evidence>
<dbReference type="InterPro" id="IPR058639">
    <property type="entry name" value="BSH_YknX-like"/>
</dbReference>
<dbReference type="GO" id="GO:0030313">
    <property type="term" value="C:cell envelope"/>
    <property type="evidence" value="ECO:0007669"/>
    <property type="project" value="UniProtKB-SubCell"/>
</dbReference>
<gene>
    <name evidence="6" type="ORF">A5880_000895</name>
    <name evidence="5" type="ORF">A5880_003001</name>
</gene>
<dbReference type="EMBL" id="NGLE01000001">
    <property type="protein sequence ID" value="OTO10212.1"/>
    <property type="molecule type" value="Genomic_DNA"/>
</dbReference>
<proteinExistence type="predicted"/>
<evidence type="ECO:0000256" key="1">
    <source>
        <dbReference type="ARBA" id="ARBA00004196"/>
    </source>
</evidence>
<evidence type="ECO:0000259" key="3">
    <source>
        <dbReference type="Pfam" id="PF25984"/>
    </source>
</evidence>
<organism evidence="6">
    <name type="scientific">Candidatus Enterococcus mansonii</name>
    <dbReference type="NCBI Taxonomy" id="1834181"/>
    <lineage>
        <taxon>Bacteria</taxon>
        <taxon>Bacillati</taxon>
        <taxon>Bacillota</taxon>
        <taxon>Bacilli</taxon>
        <taxon>Lactobacillales</taxon>
        <taxon>Enterococcaceae</taxon>
        <taxon>Enterococcus</taxon>
    </lineage>
</organism>
<dbReference type="InterPro" id="IPR058637">
    <property type="entry name" value="YknX-like_C"/>
</dbReference>
<sequence>MKKKIMFAIFAVLAVVLVIFLFVQTNSGKSNTITVRTGEVKKETIVEKLSTTGTLIPNQSQSLSGTGNVVEVNVNIGDKVEKDKVLATYDNGLQLVAGFDGTITQVNIKAKQPDTNTQQAKSSIQLDDLSTLKVKLELSNSEASSVSVDQKVEISNGDQTFSGKISEKDPVAQNTQSATGTTASLAAIVTFDKAPENLFAGFDTDVDITTNTVENVLALPVEALTYNDKNEPIVYSVKNGQAKETTIKIGIQSDKLIEVKSGLKEGETVILSPSSDIKNNTDVTKE</sequence>
<comment type="subcellular location">
    <subcellularLocation>
        <location evidence="1">Cell envelope</location>
    </subcellularLocation>
</comment>
<keyword evidence="7" id="KW-1185">Reference proteome</keyword>
<dbReference type="Pfam" id="PF25989">
    <property type="entry name" value="YknX_C"/>
    <property type="match status" value="1"/>
</dbReference>
<dbReference type="STRING" id="1834181.A5880_000895"/>
<dbReference type="InterPro" id="IPR050465">
    <property type="entry name" value="UPF0194_transport"/>
</dbReference>
<dbReference type="Gene3D" id="2.40.30.170">
    <property type="match status" value="1"/>
</dbReference>
<dbReference type="OrthoDB" id="2291050at2"/>
<comment type="caution">
    <text evidence="6">The sequence shown here is derived from an EMBL/GenBank/DDBJ whole genome shotgun (WGS) entry which is preliminary data.</text>
</comment>
<dbReference type="Gene3D" id="6.20.50.140">
    <property type="match status" value="1"/>
</dbReference>
<feature type="domain" description="YknX-like barrel-sandwich hybrid" evidence="3">
    <location>
        <begin position="66"/>
        <end position="119"/>
    </location>
</feature>
<dbReference type="EMBL" id="NGLE02000001">
    <property type="protein sequence ID" value="MEI5995411.1"/>
    <property type="molecule type" value="Genomic_DNA"/>
</dbReference>
<dbReference type="Proteomes" id="UP000195139">
    <property type="component" value="Unassembled WGS sequence"/>
</dbReference>
<dbReference type="PANTHER" id="PTHR32347:SF14">
    <property type="entry name" value="EFFLUX SYSTEM COMPONENT YKNX-RELATED"/>
    <property type="match status" value="1"/>
</dbReference>
<evidence type="ECO:0000313" key="7">
    <source>
        <dbReference type="Proteomes" id="UP000195139"/>
    </source>
</evidence>
<protein>
    <recommendedName>
        <fullName evidence="8">Membrane fusion protein biotin-lipoyl like domain-containing protein</fullName>
    </recommendedName>
</protein>
<evidence type="ECO:0000256" key="2">
    <source>
        <dbReference type="ARBA" id="ARBA00023054"/>
    </source>
</evidence>
<evidence type="ECO:0000313" key="5">
    <source>
        <dbReference type="EMBL" id="MEI5995411.1"/>
    </source>
</evidence>
<dbReference type="Pfam" id="PF25984">
    <property type="entry name" value="BSH_YknX"/>
    <property type="match status" value="1"/>
</dbReference>
<accession>A0A242CK99</accession>
<dbReference type="Gene3D" id="2.40.50.100">
    <property type="match status" value="1"/>
</dbReference>
<evidence type="ECO:0000259" key="4">
    <source>
        <dbReference type="Pfam" id="PF25989"/>
    </source>
</evidence>
<name>A0A242CK99_9ENTE</name>
<dbReference type="PANTHER" id="PTHR32347">
    <property type="entry name" value="EFFLUX SYSTEM COMPONENT YKNX-RELATED"/>
    <property type="match status" value="1"/>
</dbReference>
<dbReference type="InterPro" id="IPR011053">
    <property type="entry name" value="Single_hybrid_motif"/>
</dbReference>
<feature type="domain" description="YknX-like C-terminal permuted SH3-like" evidence="4">
    <location>
        <begin position="216"/>
        <end position="284"/>
    </location>
</feature>
<dbReference type="RefSeq" id="WP_086329862.1">
    <property type="nucleotide sequence ID" value="NZ_NGLE02000001.1"/>
</dbReference>
<reference evidence="6" key="1">
    <citation type="submission" date="2017-05" db="EMBL/GenBank/DDBJ databases">
        <title>The Genome Sequence of Enterococcus sp. 4G2_DIV0659.</title>
        <authorList>
            <consortium name="The Broad Institute Genomics Platform"/>
            <consortium name="The Broad Institute Genomic Center for Infectious Diseases"/>
            <person name="Earl A."/>
            <person name="Manson A."/>
            <person name="Schwartman J."/>
            <person name="Gilmore M."/>
            <person name="Abouelleil A."/>
            <person name="Cao P."/>
            <person name="Chapman S."/>
            <person name="Cusick C."/>
            <person name="Shea T."/>
            <person name="Young S."/>
            <person name="Neafsey D."/>
            <person name="Nusbaum C."/>
            <person name="Birren B."/>
        </authorList>
    </citation>
    <scope>NUCLEOTIDE SEQUENCE [LARGE SCALE GENOMIC DNA]</scope>
    <source>
        <strain evidence="6">4G2_DIV0659</strain>
    </source>
</reference>